<evidence type="ECO:0008006" key="4">
    <source>
        <dbReference type="Google" id="ProtNLM"/>
    </source>
</evidence>
<feature type="chain" id="PRO_5021874478" description="Kazal-like domain-containing protein" evidence="1">
    <location>
        <begin position="26"/>
        <end position="138"/>
    </location>
</feature>
<sequence length="138" mass="15536">MSFLNSKLFSSLAVIAMIYVSQVDSQSQFKTVVTYLGTDFILPDGCPLPACLEDDRVCNRKKSEMEQRYNNCIRGEDGLHLGCITDVLPTKVTITIPVYANFCSAYCYEKDLTMVNKLEHCPHAGNKHEVDPNLFSLF</sequence>
<proteinExistence type="predicted"/>
<accession>A0A553NDG4</accession>
<keyword evidence="3" id="KW-1185">Reference proteome</keyword>
<dbReference type="Proteomes" id="UP000318571">
    <property type="component" value="Chromosome 10"/>
</dbReference>
<protein>
    <recommendedName>
        <fullName evidence="4">Kazal-like domain-containing protein</fullName>
    </recommendedName>
</protein>
<dbReference type="AlphaFoldDB" id="A0A553NDG4"/>
<evidence type="ECO:0000313" key="3">
    <source>
        <dbReference type="Proteomes" id="UP000318571"/>
    </source>
</evidence>
<evidence type="ECO:0000256" key="1">
    <source>
        <dbReference type="SAM" id="SignalP"/>
    </source>
</evidence>
<dbReference type="OrthoDB" id="10462388at2759"/>
<comment type="caution">
    <text evidence="2">The sequence shown here is derived from an EMBL/GenBank/DDBJ whole genome shotgun (WGS) entry which is preliminary data.</text>
</comment>
<feature type="signal peptide" evidence="1">
    <location>
        <begin position="1"/>
        <end position="25"/>
    </location>
</feature>
<gene>
    <name evidence="2" type="ORF">TCAL_04305</name>
</gene>
<reference evidence="2 3" key="1">
    <citation type="journal article" date="2018" name="Nat. Ecol. Evol.">
        <title>Genomic signatures of mitonuclear coevolution across populations of Tigriopus californicus.</title>
        <authorList>
            <person name="Barreto F.S."/>
            <person name="Watson E.T."/>
            <person name="Lima T.G."/>
            <person name="Willett C.S."/>
            <person name="Edmands S."/>
            <person name="Li W."/>
            <person name="Burton R.S."/>
        </authorList>
    </citation>
    <scope>NUCLEOTIDE SEQUENCE [LARGE SCALE GENOMIC DNA]</scope>
    <source>
        <strain evidence="2 3">San Diego</strain>
    </source>
</reference>
<keyword evidence="1" id="KW-0732">Signal</keyword>
<dbReference type="EMBL" id="VCGU01000458">
    <property type="protein sequence ID" value="TRY63496.1"/>
    <property type="molecule type" value="Genomic_DNA"/>
</dbReference>
<organism evidence="2 3">
    <name type="scientific">Tigriopus californicus</name>
    <name type="common">Marine copepod</name>
    <dbReference type="NCBI Taxonomy" id="6832"/>
    <lineage>
        <taxon>Eukaryota</taxon>
        <taxon>Metazoa</taxon>
        <taxon>Ecdysozoa</taxon>
        <taxon>Arthropoda</taxon>
        <taxon>Crustacea</taxon>
        <taxon>Multicrustacea</taxon>
        <taxon>Hexanauplia</taxon>
        <taxon>Copepoda</taxon>
        <taxon>Harpacticoida</taxon>
        <taxon>Harpacticidae</taxon>
        <taxon>Tigriopus</taxon>
    </lineage>
</organism>
<evidence type="ECO:0000313" key="2">
    <source>
        <dbReference type="EMBL" id="TRY63496.1"/>
    </source>
</evidence>
<name>A0A553NDG4_TIGCA</name>